<accession>A0A6G1GML7</accession>
<dbReference type="EC" id="2.3.2.27" evidence="2"/>
<keyword evidence="6" id="KW-0479">Metal-binding</keyword>
<dbReference type="Proteomes" id="UP000800041">
    <property type="component" value="Unassembled WGS sequence"/>
</dbReference>
<dbReference type="PROSITE" id="PS50089">
    <property type="entry name" value="ZF_RING_2"/>
    <property type="match status" value="1"/>
</dbReference>
<reference evidence="8" key="1">
    <citation type="journal article" date="2020" name="Stud. Mycol.">
        <title>101 Dothideomycetes genomes: a test case for predicting lifestyles and emergence of pathogens.</title>
        <authorList>
            <person name="Haridas S."/>
            <person name="Albert R."/>
            <person name="Binder M."/>
            <person name="Bloem J."/>
            <person name="Labutti K."/>
            <person name="Salamov A."/>
            <person name="Andreopoulos B."/>
            <person name="Baker S."/>
            <person name="Barry K."/>
            <person name="Bills G."/>
            <person name="Bluhm B."/>
            <person name="Cannon C."/>
            <person name="Castanera R."/>
            <person name="Culley D."/>
            <person name="Daum C."/>
            <person name="Ezra D."/>
            <person name="Gonzalez J."/>
            <person name="Henrissat B."/>
            <person name="Kuo A."/>
            <person name="Liang C."/>
            <person name="Lipzen A."/>
            <person name="Lutzoni F."/>
            <person name="Magnuson J."/>
            <person name="Mondo S."/>
            <person name="Nolan M."/>
            <person name="Ohm R."/>
            <person name="Pangilinan J."/>
            <person name="Park H.-J."/>
            <person name="Ramirez L."/>
            <person name="Alfaro M."/>
            <person name="Sun H."/>
            <person name="Tritt A."/>
            <person name="Yoshinaga Y."/>
            <person name="Zwiers L.-H."/>
            <person name="Turgeon B."/>
            <person name="Goodwin S."/>
            <person name="Spatafora J."/>
            <person name="Crous P."/>
            <person name="Grigoriev I."/>
        </authorList>
    </citation>
    <scope>NUCLEOTIDE SEQUENCE</scope>
    <source>
        <strain evidence="8">CBS 113979</strain>
    </source>
</reference>
<dbReference type="GO" id="GO:0006513">
    <property type="term" value="P:protein monoubiquitination"/>
    <property type="evidence" value="ECO:0007669"/>
    <property type="project" value="TreeGrafter"/>
</dbReference>
<keyword evidence="6" id="KW-0863">Zinc-finger</keyword>
<dbReference type="EMBL" id="ML977189">
    <property type="protein sequence ID" value="KAF1982064.1"/>
    <property type="molecule type" value="Genomic_DNA"/>
</dbReference>
<keyword evidence="9" id="KW-1185">Reference proteome</keyword>
<feature type="non-terminal residue" evidence="8">
    <location>
        <position position="280"/>
    </location>
</feature>
<evidence type="ECO:0000256" key="4">
    <source>
        <dbReference type="ARBA" id="ARBA00023015"/>
    </source>
</evidence>
<gene>
    <name evidence="8" type="ORF">K402DRAFT_307967</name>
</gene>
<dbReference type="Gene3D" id="3.30.40.10">
    <property type="entry name" value="Zinc/RING finger domain, C3HC4 (zinc finger)"/>
    <property type="match status" value="1"/>
</dbReference>
<evidence type="ECO:0000259" key="7">
    <source>
        <dbReference type="PROSITE" id="PS50089"/>
    </source>
</evidence>
<evidence type="ECO:0000256" key="1">
    <source>
        <dbReference type="ARBA" id="ARBA00000900"/>
    </source>
</evidence>
<proteinExistence type="predicted"/>
<protein>
    <recommendedName>
        <fullName evidence="2">RING-type E3 ubiquitin transferase</fullName>
        <ecNumber evidence="2">2.3.2.27</ecNumber>
    </recommendedName>
</protein>
<dbReference type="InterPro" id="IPR001841">
    <property type="entry name" value="Znf_RING"/>
</dbReference>
<dbReference type="InterPro" id="IPR013083">
    <property type="entry name" value="Znf_RING/FYVE/PHD"/>
</dbReference>
<dbReference type="OrthoDB" id="21204at2759"/>
<evidence type="ECO:0000256" key="2">
    <source>
        <dbReference type="ARBA" id="ARBA00012483"/>
    </source>
</evidence>
<name>A0A6G1GML7_9PEZI</name>
<dbReference type="SUPFAM" id="SSF57850">
    <property type="entry name" value="RING/U-box"/>
    <property type="match status" value="1"/>
</dbReference>
<dbReference type="GO" id="GO:0000209">
    <property type="term" value="P:protein polyubiquitination"/>
    <property type="evidence" value="ECO:0007669"/>
    <property type="project" value="TreeGrafter"/>
</dbReference>
<keyword evidence="6" id="KW-0862">Zinc</keyword>
<evidence type="ECO:0000313" key="9">
    <source>
        <dbReference type="Proteomes" id="UP000800041"/>
    </source>
</evidence>
<comment type="catalytic activity">
    <reaction evidence="1">
        <text>S-ubiquitinyl-[E2 ubiquitin-conjugating enzyme]-L-cysteine + [acceptor protein]-L-lysine = [E2 ubiquitin-conjugating enzyme]-L-cysteine + N(6)-ubiquitinyl-[acceptor protein]-L-lysine.</text>
        <dbReference type="EC" id="2.3.2.27"/>
    </reaction>
</comment>
<keyword evidence="3" id="KW-0808">Transferase</keyword>
<evidence type="ECO:0000313" key="8">
    <source>
        <dbReference type="EMBL" id="KAF1982064.1"/>
    </source>
</evidence>
<evidence type="ECO:0000256" key="3">
    <source>
        <dbReference type="ARBA" id="ARBA00022679"/>
    </source>
</evidence>
<feature type="non-terminal residue" evidence="8">
    <location>
        <position position="1"/>
    </location>
</feature>
<dbReference type="PANTHER" id="PTHR46077">
    <property type="entry name" value="E3 UBIQUITIN-PROTEIN LIGASE TOPORS"/>
    <property type="match status" value="1"/>
</dbReference>
<organism evidence="8 9">
    <name type="scientific">Aulographum hederae CBS 113979</name>
    <dbReference type="NCBI Taxonomy" id="1176131"/>
    <lineage>
        <taxon>Eukaryota</taxon>
        <taxon>Fungi</taxon>
        <taxon>Dikarya</taxon>
        <taxon>Ascomycota</taxon>
        <taxon>Pezizomycotina</taxon>
        <taxon>Dothideomycetes</taxon>
        <taxon>Pleosporomycetidae</taxon>
        <taxon>Aulographales</taxon>
        <taxon>Aulographaceae</taxon>
    </lineage>
</organism>
<sequence length="280" mass="33035">EDLSAEERKSKDVPTENCVICLDRITERAITQPCQHSTFDFICLVSWLHECSTCPLCKAEVREVHYNHTNRSTFQTYHVVATSLYFQPNFIPSPLLFPRDRNRVGPQRLSHRGFQRPDARHRNFADDDTTLLQRRHIYRHQLYSLHVGENRISQYREITPQIFARDAALQSRAREWIRRELQIFDYLNPTSPPLQGERAVGVSEGERYAAARRARNSEFLLEYIVSLLRAYDLKDSDGRAARMLEDFLGPDDARLFLHELGSWLRSPYMDLKLWDRHVRY</sequence>
<dbReference type="GO" id="GO:0061630">
    <property type="term" value="F:ubiquitin protein ligase activity"/>
    <property type="evidence" value="ECO:0007669"/>
    <property type="project" value="UniProtKB-EC"/>
</dbReference>
<evidence type="ECO:0000256" key="6">
    <source>
        <dbReference type="PROSITE-ProRule" id="PRU00175"/>
    </source>
</evidence>
<dbReference type="SMART" id="SM00184">
    <property type="entry name" value="RING"/>
    <property type="match status" value="1"/>
</dbReference>
<keyword evidence="4" id="KW-0805">Transcription regulation</keyword>
<dbReference type="PANTHER" id="PTHR46077:SF1">
    <property type="entry name" value="TOP1 BINDING ARGININE_SERINE RICH PROTEIN, E3 UBIQUITIN LIGASE"/>
    <property type="match status" value="1"/>
</dbReference>
<keyword evidence="5" id="KW-0804">Transcription</keyword>
<feature type="domain" description="RING-type" evidence="7">
    <location>
        <begin position="18"/>
        <end position="58"/>
    </location>
</feature>
<evidence type="ECO:0000256" key="5">
    <source>
        <dbReference type="ARBA" id="ARBA00023163"/>
    </source>
</evidence>
<dbReference type="Pfam" id="PF13639">
    <property type="entry name" value="zf-RING_2"/>
    <property type="match status" value="1"/>
</dbReference>
<dbReference type="GO" id="GO:0008270">
    <property type="term" value="F:zinc ion binding"/>
    <property type="evidence" value="ECO:0007669"/>
    <property type="project" value="UniProtKB-KW"/>
</dbReference>
<dbReference type="AlphaFoldDB" id="A0A6G1GML7"/>